<evidence type="ECO:0000313" key="8">
    <source>
        <dbReference type="EMBL" id="BDD87561.1"/>
    </source>
</evidence>
<feature type="compositionally biased region" description="Basic and acidic residues" evidence="6">
    <location>
        <begin position="1"/>
        <end position="35"/>
    </location>
</feature>
<evidence type="ECO:0000256" key="2">
    <source>
        <dbReference type="ARBA" id="ARBA00022679"/>
    </source>
</evidence>
<keyword evidence="9" id="KW-1185">Reference proteome</keyword>
<evidence type="ECO:0000256" key="4">
    <source>
        <dbReference type="RuleBase" id="RU369062"/>
    </source>
</evidence>
<keyword evidence="5" id="KW-0175">Coiled coil</keyword>
<keyword evidence="3 4" id="KW-0418">Kinase</keyword>
<accession>A0ABN6M6Y3</accession>
<organism evidence="8 9">
    <name type="scientific">Desulfofustis limnaeus</name>
    <dbReference type="NCBI Taxonomy" id="2740163"/>
    <lineage>
        <taxon>Bacteria</taxon>
        <taxon>Pseudomonadati</taxon>
        <taxon>Thermodesulfobacteriota</taxon>
        <taxon>Desulfobulbia</taxon>
        <taxon>Desulfobulbales</taxon>
        <taxon>Desulfocapsaceae</taxon>
        <taxon>Desulfofustis</taxon>
    </lineage>
</organism>
<dbReference type="InterPro" id="IPR022488">
    <property type="entry name" value="PPK2-related"/>
</dbReference>
<name>A0ABN6M6Y3_9BACT</name>
<dbReference type="Pfam" id="PF03976">
    <property type="entry name" value="PPK2"/>
    <property type="match status" value="1"/>
</dbReference>
<dbReference type="InterPro" id="IPR027417">
    <property type="entry name" value="P-loop_NTPase"/>
</dbReference>
<comment type="subunit">
    <text evidence="4">Homotetramer.</text>
</comment>
<evidence type="ECO:0000256" key="1">
    <source>
        <dbReference type="ARBA" id="ARBA00009924"/>
    </source>
</evidence>
<dbReference type="EMBL" id="AP025516">
    <property type="protein sequence ID" value="BDD87561.1"/>
    <property type="molecule type" value="Genomic_DNA"/>
</dbReference>
<dbReference type="PANTHER" id="PTHR34383:SF1">
    <property type="entry name" value="ADP-POLYPHOSPHATE PHOSPHOTRANSFERASE"/>
    <property type="match status" value="1"/>
</dbReference>
<evidence type="ECO:0000256" key="6">
    <source>
        <dbReference type="SAM" id="MobiDB-lite"/>
    </source>
</evidence>
<evidence type="ECO:0000259" key="7">
    <source>
        <dbReference type="Pfam" id="PF03976"/>
    </source>
</evidence>
<gene>
    <name evidence="8" type="ORF">DPPLL_19260</name>
</gene>
<comment type="function">
    <text evidence="4">Uses inorganic polyphosphate (polyP) as a donor to convert GDP to GTP or ADP to ATP.</text>
</comment>
<evidence type="ECO:0000256" key="3">
    <source>
        <dbReference type="ARBA" id="ARBA00022777"/>
    </source>
</evidence>
<proteinExistence type="inferred from homology"/>
<dbReference type="RefSeq" id="WP_284154581.1">
    <property type="nucleotide sequence ID" value="NZ_AP025516.1"/>
</dbReference>
<dbReference type="GO" id="GO:0016301">
    <property type="term" value="F:kinase activity"/>
    <property type="evidence" value="ECO:0007669"/>
    <property type="project" value="UniProtKB-KW"/>
</dbReference>
<dbReference type="EC" id="2.7.4.-" evidence="4"/>
<protein>
    <recommendedName>
        <fullName evidence="4">ADP/GDP-polyphosphate phosphotransferase</fullName>
        <ecNumber evidence="4">2.7.4.-</ecNumber>
    </recommendedName>
    <alternativeName>
        <fullName evidence="4">Polyphosphate kinase PPK2</fullName>
    </alternativeName>
</protein>
<evidence type="ECO:0000313" key="9">
    <source>
        <dbReference type="Proteomes" id="UP000830055"/>
    </source>
</evidence>
<feature type="domain" description="Polyphosphate kinase-2-related" evidence="7">
    <location>
        <begin position="69"/>
        <end position="289"/>
    </location>
</feature>
<dbReference type="Gene3D" id="3.40.50.300">
    <property type="entry name" value="P-loop containing nucleotide triphosphate hydrolases"/>
    <property type="match status" value="1"/>
</dbReference>
<reference evidence="8 9" key="1">
    <citation type="submission" date="2022-01" db="EMBL/GenBank/DDBJ databases">
        <title>Desulfofustis limnae sp. nov., a novel mesophilic sulfate-reducing bacterium isolated from marsh soil.</title>
        <authorList>
            <person name="Watanabe M."/>
            <person name="Takahashi A."/>
            <person name="Kojima H."/>
            <person name="Fukui M."/>
        </authorList>
    </citation>
    <scope>NUCLEOTIDE SEQUENCE [LARGE SCALE GENOMIC DNA]</scope>
    <source>
        <strain evidence="8 9">PPLL</strain>
    </source>
</reference>
<dbReference type="SUPFAM" id="SSF52540">
    <property type="entry name" value="P-loop containing nucleoside triphosphate hydrolases"/>
    <property type="match status" value="1"/>
</dbReference>
<dbReference type="PANTHER" id="PTHR34383">
    <property type="entry name" value="POLYPHOSPHATE:AMP PHOSPHOTRANSFERASE-RELATED"/>
    <property type="match status" value="1"/>
</dbReference>
<dbReference type="Proteomes" id="UP000830055">
    <property type="component" value="Chromosome"/>
</dbReference>
<feature type="coiled-coil region" evidence="5">
    <location>
        <begin position="67"/>
        <end position="94"/>
    </location>
</feature>
<feature type="region of interest" description="Disordered" evidence="6">
    <location>
        <begin position="1"/>
        <end position="40"/>
    </location>
</feature>
<evidence type="ECO:0000256" key="5">
    <source>
        <dbReference type="SAM" id="Coils"/>
    </source>
</evidence>
<keyword evidence="2 4" id="KW-0808">Transferase</keyword>
<dbReference type="NCBIfam" id="TIGR03707">
    <property type="entry name" value="PPK2_P_aer"/>
    <property type="match status" value="1"/>
</dbReference>
<sequence>MAKDDKKKTDNGAKEKKEEPNKKIKKSDGEKEESPNGKIKLQELTALSNLDAKKEDDRTAVWVKTWHLAYEMELRKLQVELMKLQRSMKATGARVLLIFEGRDAAGKGGTIKRFIAHLNPRNTRVVALVKPNETESTQWYFQRYIAQLPSAGEMVFFDRSWYNRAMVEPVMGFCTDEQNKRFLKDVPLLEELLVKDGIKLFKFYFSVSKDVQKERFEARKQDILKQYKLSPVDNLAQKYWDQYSLRKFQMLQETNRTIAPWTIIRSDNKKLARLNCMKHVLSALEYEDKLPAEELVVDPAIVVSGIDELKHMEDNLMRPDKLFG</sequence>
<dbReference type="InterPro" id="IPR022486">
    <property type="entry name" value="PPK2_PA0141"/>
</dbReference>
<comment type="similarity">
    <text evidence="1 4">Belongs to the polyphosphate kinase 2 (PPK2) family. Class I subfamily.</text>
</comment>